<reference evidence="2 3" key="1">
    <citation type="journal article" date="2019" name="ACS Chem. Biol.">
        <title>Identification and Mobilization of a Cryptic Antibiotic Biosynthesis Gene Locus from a Human-Pathogenic Nocardia Isolate.</title>
        <authorList>
            <person name="Herisse M."/>
            <person name="Ishida K."/>
            <person name="Porter J.L."/>
            <person name="Howden B."/>
            <person name="Hertweck C."/>
            <person name="Stinear T.P."/>
            <person name="Pidot S.J."/>
        </authorList>
    </citation>
    <scope>NUCLEOTIDE SEQUENCE [LARGE SCALE GENOMIC DNA]</scope>
    <source>
        <strain evidence="2 3">AUSMDU00024985</strain>
    </source>
</reference>
<dbReference type="CDD" id="cd02440">
    <property type="entry name" value="AdoMet_MTases"/>
    <property type="match status" value="1"/>
</dbReference>
<dbReference type="GO" id="GO:0032259">
    <property type="term" value="P:methylation"/>
    <property type="evidence" value="ECO:0007669"/>
    <property type="project" value="UniProtKB-KW"/>
</dbReference>
<feature type="domain" description="Methyltransferase type 12" evidence="1">
    <location>
        <begin position="59"/>
        <end position="154"/>
    </location>
</feature>
<dbReference type="AlphaFoldDB" id="A0A6G9XVY6"/>
<keyword evidence="2" id="KW-0489">Methyltransferase</keyword>
<dbReference type="Proteomes" id="UP000501705">
    <property type="component" value="Chromosome"/>
</dbReference>
<proteinExistence type="predicted"/>
<dbReference type="SUPFAM" id="SSF53335">
    <property type="entry name" value="S-adenosyl-L-methionine-dependent methyltransferases"/>
    <property type="match status" value="1"/>
</dbReference>
<dbReference type="InterPro" id="IPR029063">
    <property type="entry name" value="SAM-dependent_MTases_sf"/>
</dbReference>
<organism evidence="2 3">
    <name type="scientific">Nocardia brasiliensis</name>
    <dbReference type="NCBI Taxonomy" id="37326"/>
    <lineage>
        <taxon>Bacteria</taxon>
        <taxon>Bacillati</taxon>
        <taxon>Actinomycetota</taxon>
        <taxon>Actinomycetes</taxon>
        <taxon>Mycobacteriales</taxon>
        <taxon>Nocardiaceae</taxon>
        <taxon>Nocardia</taxon>
    </lineage>
</organism>
<sequence length="274" mass="29787">MTDDYLVLNKANWDERAPAHAASRDYAMARFGTEPDFLSDVVRFDLPLLGDIAGCRGVHLQCHIGTDTISLARLGAKMTGLDFSPASLAEARALSEMTGAGVDFVESNVYDAVTALGAAQFDLVYTGIGALCWLPSIGRWAETVAGLLRPGGRLFLREGHPVLWSLDENHTDRLVVGYPYFETAEPMVFADGGTYVATETEFEHVTTHEWNHGLGDIVTALLSAGLSITGLVEHRSVPWEALPGSMTLGDGGEWRLAEHPERVPLSYTLQARKN</sequence>
<evidence type="ECO:0000313" key="3">
    <source>
        <dbReference type="Proteomes" id="UP000501705"/>
    </source>
</evidence>
<dbReference type="Pfam" id="PF08242">
    <property type="entry name" value="Methyltransf_12"/>
    <property type="match status" value="1"/>
</dbReference>
<dbReference type="InterPro" id="IPR013217">
    <property type="entry name" value="Methyltransf_12"/>
</dbReference>
<evidence type="ECO:0000259" key="1">
    <source>
        <dbReference type="Pfam" id="PF08242"/>
    </source>
</evidence>
<dbReference type="Gene3D" id="3.40.50.150">
    <property type="entry name" value="Vaccinia Virus protein VP39"/>
    <property type="match status" value="1"/>
</dbReference>
<gene>
    <name evidence="2" type="ORF">F5X71_24635</name>
</gene>
<protein>
    <submittedName>
        <fullName evidence="2">Methyltransferase domain-containing protein</fullName>
    </submittedName>
</protein>
<dbReference type="GO" id="GO:0008168">
    <property type="term" value="F:methyltransferase activity"/>
    <property type="evidence" value="ECO:0007669"/>
    <property type="project" value="UniProtKB-KW"/>
</dbReference>
<evidence type="ECO:0000313" key="2">
    <source>
        <dbReference type="EMBL" id="QIS05079.1"/>
    </source>
</evidence>
<dbReference type="EMBL" id="CP046171">
    <property type="protein sequence ID" value="QIS05079.1"/>
    <property type="molecule type" value="Genomic_DNA"/>
</dbReference>
<accession>A0A6G9XVY6</accession>
<dbReference type="RefSeq" id="WP_167464175.1">
    <property type="nucleotide sequence ID" value="NZ_CP046171.1"/>
</dbReference>
<name>A0A6G9XVY6_NOCBR</name>
<keyword evidence="2" id="KW-0808">Transferase</keyword>